<keyword evidence="14" id="KW-1185">Reference proteome</keyword>
<protein>
    <recommendedName>
        <fullName evidence="7">N(4)-(beta-N-acetylglucosaminyl)-L-asparaginase</fullName>
        <ecNumber evidence="7">3.5.1.26</ecNumber>
    </recommendedName>
    <alternativeName>
        <fullName evidence="9">Aspartylglucosaminidase</fullName>
    </alternativeName>
    <alternativeName>
        <fullName evidence="8">Glycosylasparaginase</fullName>
    </alternativeName>
    <alternativeName>
        <fullName evidence="10">N4-(N-acetyl-beta-glucosaminyl)-L-asparagine amidase</fullName>
    </alternativeName>
</protein>
<dbReference type="GO" id="GO:0008233">
    <property type="term" value="F:peptidase activity"/>
    <property type="evidence" value="ECO:0007669"/>
    <property type="project" value="UniProtKB-KW"/>
</dbReference>
<evidence type="ECO:0000256" key="4">
    <source>
        <dbReference type="ARBA" id="ARBA00022813"/>
    </source>
</evidence>
<dbReference type="Gene3D" id="3.60.20.30">
    <property type="entry name" value="(Glycosyl)asparaginase"/>
    <property type="match status" value="1"/>
</dbReference>
<feature type="chain" id="PRO_5043333212" description="N(4)-(beta-N-acetylglucosaminyl)-L-asparaginase" evidence="12">
    <location>
        <begin position="27"/>
        <end position="418"/>
    </location>
</feature>
<dbReference type="AlphaFoldDB" id="A0A8J1TEA3"/>
<name>A0A8J1TEA3_OWEFU</name>
<evidence type="ECO:0000256" key="12">
    <source>
        <dbReference type="SAM" id="SignalP"/>
    </source>
</evidence>
<keyword evidence="3" id="KW-0378">Hydrolase</keyword>
<dbReference type="GO" id="GO:0003948">
    <property type="term" value="F:N4-(beta-N-acetylglucosaminyl)-L-asparaginase activity"/>
    <property type="evidence" value="ECO:0007669"/>
    <property type="project" value="UniProtKB-EC"/>
</dbReference>
<organism evidence="13 14">
    <name type="scientific">Owenia fusiformis</name>
    <name type="common">Polychaete worm</name>
    <dbReference type="NCBI Taxonomy" id="6347"/>
    <lineage>
        <taxon>Eukaryota</taxon>
        <taxon>Metazoa</taxon>
        <taxon>Spiralia</taxon>
        <taxon>Lophotrochozoa</taxon>
        <taxon>Annelida</taxon>
        <taxon>Polychaeta</taxon>
        <taxon>Sedentaria</taxon>
        <taxon>Canalipalpata</taxon>
        <taxon>Sabellida</taxon>
        <taxon>Oweniida</taxon>
        <taxon>Oweniidae</taxon>
        <taxon>Owenia</taxon>
    </lineage>
</organism>
<dbReference type="PANTHER" id="PTHR10188">
    <property type="entry name" value="L-ASPARAGINASE"/>
    <property type="match status" value="1"/>
</dbReference>
<evidence type="ECO:0000256" key="8">
    <source>
        <dbReference type="ARBA" id="ARBA00078726"/>
    </source>
</evidence>
<evidence type="ECO:0000256" key="5">
    <source>
        <dbReference type="ARBA" id="ARBA00050421"/>
    </source>
</evidence>
<evidence type="ECO:0000256" key="11">
    <source>
        <dbReference type="SAM" id="MobiDB-lite"/>
    </source>
</evidence>
<dbReference type="InterPro" id="IPR000246">
    <property type="entry name" value="Peptidase_T2"/>
</dbReference>
<dbReference type="FunFam" id="3.60.20.30:FF:000003">
    <property type="entry name" value="N(4)-(Beta-N-acetylglucosaminyl)-L-asparaginase isoform X1"/>
    <property type="match status" value="1"/>
</dbReference>
<dbReference type="GO" id="GO:0005737">
    <property type="term" value="C:cytoplasm"/>
    <property type="evidence" value="ECO:0007669"/>
    <property type="project" value="TreeGrafter"/>
</dbReference>
<evidence type="ECO:0000313" key="14">
    <source>
        <dbReference type="Proteomes" id="UP000749559"/>
    </source>
</evidence>
<evidence type="ECO:0000256" key="3">
    <source>
        <dbReference type="ARBA" id="ARBA00022801"/>
    </source>
</evidence>
<evidence type="ECO:0000313" key="13">
    <source>
        <dbReference type="EMBL" id="CAH1776367.1"/>
    </source>
</evidence>
<comment type="caution">
    <text evidence="13">The sequence shown here is derived from an EMBL/GenBank/DDBJ whole genome shotgun (WGS) entry which is preliminary data.</text>
</comment>
<comment type="catalytic activity">
    <reaction evidence="5">
        <text>N(4)-(beta-N-acetyl-D-glucosaminyl)-L-asparagine + H2O = N-acetyl-beta-D-glucosaminylamine + L-aspartate + H(+)</text>
        <dbReference type="Rhea" id="RHEA:11544"/>
        <dbReference type="ChEBI" id="CHEBI:15377"/>
        <dbReference type="ChEBI" id="CHEBI:15378"/>
        <dbReference type="ChEBI" id="CHEBI:15947"/>
        <dbReference type="ChEBI" id="CHEBI:29991"/>
        <dbReference type="ChEBI" id="CHEBI:58080"/>
        <dbReference type="EC" id="3.5.1.26"/>
    </reaction>
</comment>
<evidence type="ECO:0000256" key="2">
    <source>
        <dbReference type="ARBA" id="ARBA00022670"/>
    </source>
</evidence>
<dbReference type="EC" id="3.5.1.26" evidence="7"/>
<reference evidence="13" key="1">
    <citation type="submission" date="2022-03" db="EMBL/GenBank/DDBJ databases">
        <authorList>
            <person name="Martin C."/>
        </authorList>
    </citation>
    <scope>NUCLEOTIDE SEQUENCE</scope>
</reference>
<dbReference type="GO" id="GO:0006508">
    <property type="term" value="P:proteolysis"/>
    <property type="evidence" value="ECO:0007669"/>
    <property type="project" value="UniProtKB-KW"/>
</dbReference>
<evidence type="ECO:0000256" key="9">
    <source>
        <dbReference type="ARBA" id="ARBA00079301"/>
    </source>
</evidence>
<evidence type="ECO:0000256" key="7">
    <source>
        <dbReference type="ARBA" id="ARBA00066729"/>
    </source>
</evidence>
<dbReference type="InterPro" id="IPR029055">
    <property type="entry name" value="Ntn_hydrolases_N"/>
</dbReference>
<dbReference type="PANTHER" id="PTHR10188:SF6">
    <property type="entry name" value="N(4)-(BETA-N-ACETYLGLUCOSAMINYL)-L-ASPARAGINASE"/>
    <property type="match status" value="1"/>
</dbReference>
<gene>
    <name evidence="13" type="ORF">OFUS_LOCUS3546</name>
</gene>
<feature type="compositionally biased region" description="Basic and acidic residues" evidence="11">
    <location>
        <begin position="202"/>
        <end position="212"/>
    </location>
</feature>
<keyword evidence="2" id="KW-0645">Protease</keyword>
<keyword evidence="4" id="KW-0068">Autocatalytic cleavage</keyword>
<evidence type="ECO:0000256" key="10">
    <source>
        <dbReference type="ARBA" id="ARBA00080645"/>
    </source>
</evidence>
<feature type="signal peptide" evidence="12">
    <location>
        <begin position="1"/>
        <end position="26"/>
    </location>
</feature>
<accession>A0A8J1TEA3</accession>
<evidence type="ECO:0000256" key="1">
    <source>
        <dbReference type="ARBA" id="ARBA00010872"/>
    </source>
</evidence>
<comment type="function">
    <text evidence="6">Cleaves the GlcNAc-Asn bond which joins oligosaccharides to the peptide of asparagine-linked glycoproteins.</text>
</comment>
<proteinExistence type="inferred from homology"/>
<dbReference type="CDD" id="cd04513">
    <property type="entry name" value="Glycosylasparaginase"/>
    <property type="match status" value="1"/>
</dbReference>
<comment type="similarity">
    <text evidence="1">Belongs to the Ntn-hydrolase family.</text>
</comment>
<keyword evidence="12" id="KW-0732">Signal</keyword>
<evidence type="ECO:0000256" key="6">
    <source>
        <dbReference type="ARBA" id="ARBA00053295"/>
    </source>
</evidence>
<dbReference type="EMBL" id="CAIIXF020000002">
    <property type="protein sequence ID" value="CAH1776367.1"/>
    <property type="molecule type" value="Genomic_DNA"/>
</dbReference>
<feature type="region of interest" description="Disordered" evidence="11">
    <location>
        <begin position="194"/>
        <end position="216"/>
    </location>
</feature>
<dbReference type="Proteomes" id="UP000749559">
    <property type="component" value="Unassembled WGS sequence"/>
</dbReference>
<dbReference type="SUPFAM" id="SSF56235">
    <property type="entry name" value="N-terminal nucleophile aminohydrolases (Ntn hydrolases)"/>
    <property type="match status" value="1"/>
</dbReference>
<dbReference type="OrthoDB" id="188713at2759"/>
<sequence length="418" mass="45374">MFNAMLQMDLVYVLLAFVWTPRVANADSLPIVITTWYFGLNPTNTAWDELQTPGKLPLDAVQKGCEWCEDNFCSSGVGYGYKPDESGESTLDALVMDGKTHDVGAVGGLRRVQNAIGVARAVMKHTSHTLIVGDAATEFAKSMGFEVMPNASLSNTSDNTYWTWRQNDCQPNFRKNVKPAGKCGPYYPADQPSDFNRRTSFNKRDTREDASKIWDVPGSPSDHDTICVIAIGANKDAAVGVTTNGLRFKVPGRVGDSPIPGAGGYVDNEVGGAAATGNGDIMMRFLPSYHAVELMRHGVSPERAGQDAIRRILKHYPDFNGAMIVVNNKGEYGAACSPGYKTFPYFVRTGDMTNATRVDINCTIPDEPVFPTTTPVSNTPAGTTVTSSATSTSYRHVLCSKTFQWAILVILGGVYCFK</sequence>
<dbReference type="Pfam" id="PF01112">
    <property type="entry name" value="Asparaginase_2"/>
    <property type="match status" value="1"/>
</dbReference>